<dbReference type="Pfam" id="PF02397">
    <property type="entry name" value="Bac_transf"/>
    <property type="match status" value="1"/>
</dbReference>
<proteinExistence type="inferred from homology"/>
<feature type="transmembrane region" description="Helical" evidence="2">
    <location>
        <begin position="86"/>
        <end position="111"/>
    </location>
</feature>
<accession>A0A0V7ZP53</accession>
<keyword evidence="6" id="KW-1185">Reference proteome</keyword>
<sequence>MGKLLVKPVDEVEQVNLPAVHSKQWLVECLKHSSVNLVCIDPKLGGKEVLFWADACEQAGKPIYLKLPANQKHKGRLNWFFGFFDYFFNLIFASFLIIVLSPVMMLLAFLITNSSNQVFVREWRIDKRGRLFRVIKFNTKALKTSSIPNFQKPNQDYGKYTLNLIVYDVFAYLPQLFNVLRGDMTLIETVPYRFFTSLMIKRQKQQRLNNLPHIFKDCLLNEVKFQQVNLNILNS</sequence>
<dbReference type="EMBL" id="LMTZ01000097">
    <property type="protein sequence ID" value="KST66348.1"/>
    <property type="molecule type" value="Genomic_DNA"/>
</dbReference>
<reference evidence="4 6" key="1">
    <citation type="journal article" date="2015" name="Genome Announc.">
        <title>Draft Genome of the Euendolithic (true boring) Cyanobacterium Mastigocoleus testarum strain BC008.</title>
        <authorList>
            <person name="Guida B.S."/>
            <person name="Garcia-Pichel F."/>
        </authorList>
    </citation>
    <scope>NUCLEOTIDE SEQUENCE [LARGE SCALE GENOMIC DNA]</scope>
    <source>
        <strain evidence="4 6">BC008</strain>
    </source>
</reference>
<organism evidence="4 6">
    <name type="scientific">Mastigocoleus testarum BC008</name>
    <dbReference type="NCBI Taxonomy" id="371196"/>
    <lineage>
        <taxon>Bacteria</taxon>
        <taxon>Bacillati</taxon>
        <taxon>Cyanobacteriota</taxon>
        <taxon>Cyanophyceae</taxon>
        <taxon>Nostocales</taxon>
        <taxon>Hapalosiphonaceae</taxon>
        <taxon>Mastigocoleus</taxon>
    </lineage>
</organism>
<keyword evidence="2" id="KW-1133">Transmembrane helix</keyword>
<dbReference type="PANTHER" id="PTHR30576">
    <property type="entry name" value="COLANIC BIOSYNTHESIS UDP-GLUCOSE LIPID CARRIER TRANSFERASE"/>
    <property type="match status" value="1"/>
</dbReference>
<dbReference type="PANTHER" id="PTHR30576:SF10">
    <property type="entry name" value="SLL5057 PROTEIN"/>
    <property type="match status" value="1"/>
</dbReference>
<evidence type="ECO:0000313" key="5">
    <source>
        <dbReference type="EMBL" id="KST66669.1"/>
    </source>
</evidence>
<dbReference type="GO" id="GO:0016780">
    <property type="term" value="F:phosphotransferase activity, for other substituted phosphate groups"/>
    <property type="evidence" value="ECO:0007669"/>
    <property type="project" value="TreeGrafter"/>
</dbReference>
<dbReference type="Proteomes" id="UP000053372">
    <property type="component" value="Unassembled WGS sequence"/>
</dbReference>
<dbReference type="EMBL" id="LMTZ01000095">
    <property type="protein sequence ID" value="KST66669.1"/>
    <property type="molecule type" value="Genomic_DNA"/>
</dbReference>
<evidence type="ECO:0000256" key="1">
    <source>
        <dbReference type="ARBA" id="ARBA00006464"/>
    </source>
</evidence>
<comment type="caution">
    <text evidence="4">The sequence shown here is derived from an EMBL/GenBank/DDBJ whole genome shotgun (WGS) entry which is preliminary data.</text>
</comment>
<gene>
    <name evidence="4" type="ORF">BC008_25590</name>
    <name evidence="5" type="ORF">BC008_26115</name>
</gene>
<dbReference type="NCBIfam" id="NF045514">
    <property type="entry name" value="glycotran_HepC"/>
    <property type="match status" value="1"/>
</dbReference>
<keyword evidence="2" id="KW-0472">Membrane</keyword>
<evidence type="ECO:0000259" key="3">
    <source>
        <dbReference type="Pfam" id="PF02397"/>
    </source>
</evidence>
<protein>
    <recommendedName>
        <fullName evidence="3">Bacterial sugar transferase domain-containing protein</fullName>
    </recommendedName>
</protein>
<evidence type="ECO:0000256" key="2">
    <source>
        <dbReference type="SAM" id="Phobius"/>
    </source>
</evidence>
<dbReference type="InterPro" id="IPR003362">
    <property type="entry name" value="Bact_transf"/>
</dbReference>
<dbReference type="AlphaFoldDB" id="A0A0V7ZP53"/>
<keyword evidence="2" id="KW-0812">Transmembrane</keyword>
<feature type="domain" description="Bacterial sugar transferase" evidence="3">
    <location>
        <begin position="87"/>
        <end position="196"/>
    </location>
</feature>
<comment type="similarity">
    <text evidence="1">Belongs to the bacterial sugar transferase family.</text>
</comment>
<evidence type="ECO:0000313" key="6">
    <source>
        <dbReference type="Proteomes" id="UP000053372"/>
    </source>
</evidence>
<evidence type="ECO:0000313" key="4">
    <source>
        <dbReference type="EMBL" id="KST66348.1"/>
    </source>
</evidence>
<name>A0A0V7ZP53_9CYAN</name>